<feature type="signal peptide" evidence="1">
    <location>
        <begin position="1"/>
        <end position="28"/>
    </location>
</feature>
<keyword evidence="1" id="KW-0732">Signal</keyword>
<gene>
    <name evidence="2" type="ORF">RAG0_14454</name>
</gene>
<reference evidence="3" key="1">
    <citation type="submission" date="2016-03" db="EMBL/GenBank/DDBJ databases">
        <authorList>
            <person name="Guldener U."/>
        </authorList>
    </citation>
    <scope>NUCLEOTIDE SEQUENCE [LARGE SCALE GENOMIC DNA]</scope>
    <source>
        <strain evidence="3">04CH-RAC-A.6.1</strain>
    </source>
</reference>
<protein>
    <submittedName>
        <fullName evidence="2">Uncharacterized protein</fullName>
    </submittedName>
</protein>
<sequence length="217" mass="24768">MHTTITSMPSLLNIFLLSIISIFNSSRATTVGNLDSSLTNHTAGIAAMGSISSRWEPGLPVSTALEPRLAFNSCTPDIDRWTMCQLTYIDKSSWGHWGMVILYDNWCRRIGYNSHVDRKWLVGRWSLSSELPMYVDFKITKKWTGTMDKGVEIWYHTYHAQPFIQMPYPWWSDRLWRGRLQSIADPGQVYDAFLVPFQCQGGPSERQGLVRALVGNS</sequence>
<feature type="chain" id="PRO_5009447036" evidence="1">
    <location>
        <begin position="29"/>
        <end position="217"/>
    </location>
</feature>
<dbReference type="EMBL" id="FJUX01000120">
    <property type="protein sequence ID" value="CZT09827.1"/>
    <property type="molecule type" value="Genomic_DNA"/>
</dbReference>
<evidence type="ECO:0000256" key="1">
    <source>
        <dbReference type="SAM" id="SignalP"/>
    </source>
</evidence>
<organism evidence="2 3">
    <name type="scientific">Rhynchosporium agropyri</name>
    <dbReference type="NCBI Taxonomy" id="914238"/>
    <lineage>
        <taxon>Eukaryota</taxon>
        <taxon>Fungi</taxon>
        <taxon>Dikarya</taxon>
        <taxon>Ascomycota</taxon>
        <taxon>Pezizomycotina</taxon>
        <taxon>Leotiomycetes</taxon>
        <taxon>Helotiales</taxon>
        <taxon>Ploettnerulaceae</taxon>
        <taxon>Rhynchosporium</taxon>
    </lineage>
</organism>
<evidence type="ECO:0000313" key="3">
    <source>
        <dbReference type="Proteomes" id="UP000178912"/>
    </source>
</evidence>
<accession>A0A1E1LH50</accession>
<evidence type="ECO:0000313" key="2">
    <source>
        <dbReference type="EMBL" id="CZT09827.1"/>
    </source>
</evidence>
<dbReference type="AlphaFoldDB" id="A0A1E1LH50"/>
<keyword evidence="3" id="KW-1185">Reference proteome</keyword>
<name>A0A1E1LH50_9HELO</name>
<dbReference type="Proteomes" id="UP000178912">
    <property type="component" value="Unassembled WGS sequence"/>
</dbReference>
<dbReference type="OrthoDB" id="3540910at2759"/>
<proteinExistence type="predicted"/>